<feature type="transmembrane region" description="Helical" evidence="2">
    <location>
        <begin position="49"/>
        <end position="68"/>
    </location>
</feature>
<gene>
    <name evidence="3" type="ORF">HG15A2_16110</name>
</gene>
<feature type="transmembrane region" description="Helical" evidence="2">
    <location>
        <begin position="248"/>
        <end position="270"/>
    </location>
</feature>
<name>A0A517MTX3_9BACT</name>
<evidence type="ECO:0000313" key="4">
    <source>
        <dbReference type="Proteomes" id="UP000319852"/>
    </source>
</evidence>
<dbReference type="KEGG" id="amob:HG15A2_16110"/>
<evidence type="ECO:0000256" key="1">
    <source>
        <dbReference type="SAM" id="MobiDB-lite"/>
    </source>
</evidence>
<dbReference type="RefSeq" id="WP_145059408.1">
    <property type="nucleotide sequence ID" value="NZ_CP036263.1"/>
</dbReference>
<keyword evidence="2" id="KW-0812">Transmembrane</keyword>
<feature type="transmembrane region" description="Helical" evidence="2">
    <location>
        <begin position="21"/>
        <end position="43"/>
    </location>
</feature>
<sequence length="422" mass="47519">MNHLRQVTNRFLRQHPFLLGYLVFLLLVIVVETFCAHVVTQWYGVPWTGGYLVAYRFFLLLGFFFLGISRAVQGNPAYQDEYRQWLLTTPWSPEKPLPLGPVRLTVLDLVLLLVGTVVRPVDSAPWAVALAFLGTYSGVLIATNYRSGQDGATFFCITTASLLPLAIFYSITDSIDWPVFALLFVITAVCQWAWLRTLNSFPWENLPGWKFQFLGSKTKRPERRDNLWPRVHPWEEFDVQTQVTPRQILYLACLWGWVAAMTVFTIQETIKSAVGDYSEEEFALVASLAWGIPLVAAVTLALMRFIRYRPHCSPPLSLWARLRTGRWLLSKHDHVYTAPLAVLLGGLMGAGVLALLPFHLALEAFIGTAIPTALAFGLGPSLAEWRLTGGYRMSVAPPTENRTQWGKGIEQPSRPPMSVHSQ</sequence>
<proteinExistence type="predicted"/>
<feature type="transmembrane region" description="Helical" evidence="2">
    <location>
        <begin position="335"/>
        <end position="358"/>
    </location>
</feature>
<dbReference type="OrthoDB" id="290908at2"/>
<accession>A0A517MTX3</accession>
<evidence type="ECO:0000313" key="3">
    <source>
        <dbReference type="EMBL" id="QDS98338.1"/>
    </source>
</evidence>
<feature type="region of interest" description="Disordered" evidence="1">
    <location>
        <begin position="398"/>
        <end position="422"/>
    </location>
</feature>
<feature type="transmembrane region" description="Helical" evidence="2">
    <location>
        <begin position="124"/>
        <end position="145"/>
    </location>
</feature>
<dbReference type="AlphaFoldDB" id="A0A517MTX3"/>
<dbReference type="Proteomes" id="UP000319852">
    <property type="component" value="Chromosome"/>
</dbReference>
<keyword evidence="2" id="KW-0472">Membrane</keyword>
<feature type="transmembrane region" description="Helical" evidence="2">
    <location>
        <begin position="282"/>
        <end position="303"/>
    </location>
</feature>
<organism evidence="3 4">
    <name type="scientific">Adhaeretor mobilis</name>
    <dbReference type="NCBI Taxonomy" id="1930276"/>
    <lineage>
        <taxon>Bacteria</taxon>
        <taxon>Pseudomonadati</taxon>
        <taxon>Planctomycetota</taxon>
        <taxon>Planctomycetia</taxon>
        <taxon>Pirellulales</taxon>
        <taxon>Lacipirellulaceae</taxon>
        <taxon>Adhaeretor</taxon>
    </lineage>
</organism>
<feature type="transmembrane region" description="Helical" evidence="2">
    <location>
        <begin position="364"/>
        <end position="383"/>
    </location>
</feature>
<feature type="transmembrane region" description="Helical" evidence="2">
    <location>
        <begin position="152"/>
        <end position="171"/>
    </location>
</feature>
<protein>
    <submittedName>
        <fullName evidence="3">Uncharacterized protein</fullName>
    </submittedName>
</protein>
<feature type="transmembrane region" description="Helical" evidence="2">
    <location>
        <begin position="177"/>
        <end position="195"/>
    </location>
</feature>
<keyword evidence="4" id="KW-1185">Reference proteome</keyword>
<evidence type="ECO:0000256" key="2">
    <source>
        <dbReference type="SAM" id="Phobius"/>
    </source>
</evidence>
<keyword evidence="2" id="KW-1133">Transmembrane helix</keyword>
<reference evidence="3 4" key="1">
    <citation type="submission" date="2019-02" db="EMBL/GenBank/DDBJ databases">
        <title>Deep-cultivation of Planctomycetes and their phenomic and genomic characterization uncovers novel biology.</title>
        <authorList>
            <person name="Wiegand S."/>
            <person name="Jogler M."/>
            <person name="Boedeker C."/>
            <person name="Pinto D."/>
            <person name="Vollmers J."/>
            <person name="Rivas-Marin E."/>
            <person name="Kohn T."/>
            <person name="Peeters S.H."/>
            <person name="Heuer A."/>
            <person name="Rast P."/>
            <person name="Oberbeckmann S."/>
            <person name="Bunk B."/>
            <person name="Jeske O."/>
            <person name="Meyerdierks A."/>
            <person name="Storesund J.E."/>
            <person name="Kallscheuer N."/>
            <person name="Luecker S."/>
            <person name="Lage O.M."/>
            <person name="Pohl T."/>
            <person name="Merkel B.J."/>
            <person name="Hornburger P."/>
            <person name="Mueller R.-W."/>
            <person name="Bruemmer F."/>
            <person name="Labrenz M."/>
            <person name="Spormann A.M."/>
            <person name="Op den Camp H."/>
            <person name="Overmann J."/>
            <person name="Amann R."/>
            <person name="Jetten M.S.M."/>
            <person name="Mascher T."/>
            <person name="Medema M.H."/>
            <person name="Devos D.P."/>
            <person name="Kaster A.-K."/>
            <person name="Ovreas L."/>
            <person name="Rohde M."/>
            <person name="Galperin M.Y."/>
            <person name="Jogler C."/>
        </authorList>
    </citation>
    <scope>NUCLEOTIDE SEQUENCE [LARGE SCALE GENOMIC DNA]</scope>
    <source>
        <strain evidence="3 4">HG15A2</strain>
    </source>
</reference>
<dbReference type="EMBL" id="CP036263">
    <property type="protein sequence ID" value="QDS98338.1"/>
    <property type="molecule type" value="Genomic_DNA"/>
</dbReference>
<feature type="transmembrane region" description="Helical" evidence="2">
    <location>
        <begin position="100"/>
        <end position="118"/>
    </location>
</feature>